<name>A0ABT4W5Q4_9RHOB</name>
<evidence type="ECO:0000313" key="7">
    <source>
        <dbReference type="Proteomes" id="UP001528040"/>
    </source>
</evidence>
<dbReference type="RefSeq" id="WP_271055567.1">
    <property type="nucleotide sequence ID" value="NZ_JAQIIO010000018.1"/>
</dbReference>
<dbReference type="PANTHER" id="PTHR30055">
    <property type="entry name" value="HTH-TYPE TRANSCRIPTIONAL REGULATOR RUTR"/>
    <property type="match status" value="1"/>
</dbReference>
<evidence type="ECO:0000256" key="4">
    <source>
        <dbReference type="PROSITE-ProRule" id="PRU00335"/>
    </source>
</evidence>
<evidence type="ECO:0000256" key="3">
    <source>
        <dbReference type="ARBA" id="ARBA00023163"/>
    </source>
</evidence>
<dbReference type="Pfam" id="PF13305">
    <property type="entry name" value="TetR_C_33"/>
    <property type="match status" value="1"/>
</dbReference>
<protein>
    <submittedName>
        <fullName evidence="6">TetR/AcrR family transcriptional regulator</fullName>
    </submittedName>
</protein>
<dbReference type="Gene3D" id="1.10.357.10">
    <property type="entry name" value="Tetracycline Repressor, domain 2"/>
    <property type="match status" value="1"/>
</dbReference>
<evidence type="ECO:0000259" key="5">
    <source>
        <dbReference type="PROSITE" id="PS50977"/>
    </source>
</evidence>
<keyword evidence="2 4" id="KW-0238">DNA-binding</keyword>
<feature type="domain" description="HTH tetR-type" evidence="5">
    <location>
        <begin position="10"/>
        <end position="70"/>
    </location>
</feature>
<gene>
    <name evidence="6" type="ORF">O2N63_17340</name>
</gene>
<comment type="caution">
    <text evidence="6">The sequence shown here is derived from an EMBL/GenBank/DDBJ whole genome shotgun (WGS) entry which is preliminary data.</text>
</comment>
<keyword evidence="3" id="KW-0804">Transcription</keyword>
<evidence type="ECO:0000256" key="1">
    <source>
        <dbReference type="ARBA" id="ARBA00023015"/>
    </source>
</evidence>
<dbReference type="InterPro" id="IPR025996">
    <property type="entry name" value="MT1864/Rv1816-like_C"/>
</dbReference>
<organism evidence="6 7">
    <name type="scientific">Aliiroseovarius salicola</name>
    <dbReference type="NCBI Taxonomy" id="3009082"/>
    <lineage>
        <taxon>Bacteria</taxon>
        <taxon>Pseudomonadati</taxon>
        <taxon>Pseudomonadota</taxon>
        <taxon>Alphaproteobacteria</taxon>
        <taxon>Rhodobacterales</taxon>
        <taxon>Paracoccaceae</taxon>
        <taxon>Aliiroseovarius</taxon>
    </lineage>
</organism>
<dbReference type="Proteomes" id="UP001528040">
    <property type="component" value="Unassembled WGS sequence"/>
</dbReference>
<dbReference type="InterPro" id="IPR009057">
    <property type="entry name" value="Homeodomain-like_sf"/>
</dbReference>
<dbReference type="SUPFAM" id="SSF46689">
    <property type="entry name" value="Homeodomain-like"/>
    <property type="match status" value="1"/>
</dbReference>
<dbReference type="EMBL" id="JAQIIO010000018">
    <property type="protein sequence ID" value="MDA5095857.1"/>
    <property type="molecule type" value="Genomic_DNA"/>
</dbReference>
<feature type="DNA-binding region" description="H-T-H motif" evidence="4">
    <location>
        <begin position="33"/>
        <end position="52"/>
    </location>
</feature>
<dbReference type="InterPro" id="IPR050109">
    <property type="entry name" value="HTH-type_TetR-like_transc_reg"/>
</dbReference>
<dbReference type="InterPro" id="IPR001647">
    <property type="entry name" value="HTH_TetR"/>
</dbReference>
<dbReference type="SUPFAM" id="SSF48498">
    <property type="entry name" value="Tetracyclin repressor-like, C-terminal domain"/>
    <property type="match status" value="1"/>
</dbReference>
<keyword evidence="1" id="KW-0805">Transcription regulation</keyword>
<accession>A0ABT4W5Q4</accession>
<evidence type="ECO:0000256" key="2">
    <source>
        <dbReference type="ARBA" id="ARBA00023125"/>
    </source>
</evidence>
<proteinExistence type="predicted"/>
<reference evidence="6 7" key="1">
    <citation type="submission" date="2023-01" db="EMBL/GenBank/DDBJ databases">
        <authorList>
            <person name="Yoon J.-W."/>
        </authorList>
    </citation>
    <scope>NUCLEOTIDE SEQUENCE [LARGE SCALE GENOMIC DNA]</scope>
    <source>
        <strain evidence="6 7">KMU-50</strain>
    </source>
</reference>
<dbReference type="Pfam" id="PF00440">
    <property type="entry name" value="TetR_N"/>
    <property type="match status" value="1"/>
</dbReference>
<sequence length="202" mass="22439">MGNKRDEKRAELRKRLIEAAEDQISQQGIDGLKARAVTAQAGCALGALYNAFEDLDMLIMHVNSRTLARLGAALRSALPEQETSPEEVMQALATRYVDFACENHKLWIALFEHRPPEGHEIPEWHRQDHAVLIEVIVAPLKQLRPDLDDQALVLRSRTTFAAVHGVVLLALQGRFVGVPMQDLRQEVSALVSAMTRGAHLAV</sequence>
<dbReference type="PANTHER" id="PTHR30055:SF234">
    <property type="entry name" value="HTH-TYPE TRANSCRIPTIONAL REGULATOR BETI"/>
    <property type="match status" value="1"/>
</dbReference>
<dbReference type="PROSITE" id="PS50977">
    <property type="entry name" value="HTH_TETR_2"/>
    <property type="match status" value="1"/>
</dbReference>
<keyword evidence="7" id="KW-1185">Reference proteome</keyword>
<dbReference type="InterPro" id="IPR036271">
    <property type="entry name" value="Tet_transcr_reg_TetR-rel_C_sf"/>
</dbReference>
<evidence type="ECO:0000313" key="6">
    <source>
        <dbReference type="EMBL" id="MDA5095857.1"/>
    </source>
</evidence>